<dbReference type="CDD" id="cd00002">
    <property type="entry name" value="YbaK_deacylase"/>
    <property type="match status" value="1"/>
</dbReference>
<keyword evidence="7" id="KW-1185">Reference proteome</keyword>
<dbReference type="SUPFAM" id="SSF55826">
    <property type="entry name" value="YbaK/ProRS associated domain"/>
    <property type="match status" value="1"/>
</dbReference>
<dbReference type="InterPro" id="IPR036754">
    <property type="entry name" value="YbaK/aa-tRNA-synt-asso_dom_sf"/>
</dbReference>
<dbReference type="GO" id="GO:0002161">
    <property type="term" value="F:aminoacyl-tRNA deacylase activity"/>
    <property type="evidence" value="ECO:0007669"/>
    <property type="project" value="InterPro"/>
</dbReference>
<evidence type="ECO:0000259" key="5">
    <source>
        <dbReference type="Pfam" id="PF04073"/>
    </source>
</evidence>
<dbReference type="RefSeq" id="WP_089349636.1">
    <property type="nucleotide sequence ID" value="NZ_BJUM01000061.1"/>
</dbReference>
<evidence type="ECO:0000313" key="7">
    <source>
        <dbReference type="Proteomes" id="UP000321419"/>
    </source>
</evidence>
<proteinExistence type="inferred from homology"/>
<gene>
    <name evidence="6" type="primary">ybaK</name>
    <name evidence="6" type="ORF">PES01_37400</name>
</gene>
<evidence type="ECO:0000256" key="4">
    <source>
        <dbReference type="PIRNR" id="PIRNR006181"/>
    </source>
</evidence>
<dbReference type="InterPro" id="IPR004369">
    <property type="entry name" value="Prolyl-tRNA_editing_YbaK/EbsC"/>
</dbReference>
<keyword evidence="2 4" id="KW-0648">Protein biosynthesis</keyword>
<sequence>MTPAIETLKKLNIQFDVLSYQHEVNNTHYGMEAVEKLNLNSAQVFKTLVLETHEQALIVALTSVDEQVNLKQLAKLYKAKKLTLADAKKVHASTGYVLGGVSPLGQKKRLKTFIHKRALNFTTIYVSAGRRGLEVALSPNDLGRAIDATFAEF</sequence>
<keyword evidence="3 4" id="KW-0456">Lyase</keyword>
<dbReference type="EMBL" id="BJUM01000061">
    <property type="protein sequence ID" value="GEK56895.1"/>
    <property type="molecule type" value="Genomic_DNA"/>
</dbReference>
<feature type="domain" description="YbaK/aminoacyl-tRNA synthetase-associated" evidence="5">
    <location>
        <begin position="32"/>
        <end position="143"/>
    </location>
</feature>
<dbReference type="Proteomes" id="UP000321419">
    <property type="component" value="Unassembled WGS sequence"/>
</dbReference>
<dbReference type="EC" id="4.2.-.-" evidence="4"/>
<dbReference type="PIRSF" id="PIRSF006181">
    <property type="entry name" value="EbsC_YbaK"/>
    <property type="match status" value="1"/>
</dbReference>
<evidence type="ECO:0000256" key="3">
    <source>
        <dbReference type="ARBA" id="ARBA00023239"/>
    </source>
</evidence>
<dbReference type="OrthoDB" id="9809296at2"/>
<protein>
    <recommendedName>
        <fullName evidence="4">Cys-tRNA(Pro)/Cys-tRNA(Cys) deacylase</fullName>
        <ecNumber evidence="4">4.2.-.-</ecNumber>
    </recommendedName>
</protein>
<evidence type="ECO:0000256" key="2">
    <source>
        <dbReference type="ARBA" id="ARBA00022917"/>
    </source>
</evidence>
<evidence type="ECO:0000256" key="1">
    <source>
        <dbReference type="ARBA" id="ARBA00009798"/>
    </source>
</evidence>
<organism evidence="6 7">
    <name type="scientific">Pseudoalteromonas espejiana</name>
    <dbReference type="NCBI Taxonomy" id="28107"/>
    <lineage>
        <taxon>Bacteria</taxon>
        <taxon>Pseudomonadati</taxon>
        <taxon>Pseudomonadota</taxon>
        <taxon>Gammaproteobacteria</taxon>
        <taxon>Alteromonadales</taxon>
        <taxon>Pseudoalteromonadaceae</taxon>
        <taxon>Pseudoalteromonas</taxon>
    </lineage>
</organism>
<dbReference type="InterPro" id="IPR007214">
    <property type="entry name" value="YbaK/aa-tRNA-synth-assoc-dom"/>
</dbReference>
<dbReference type="PANTHER" id="PTHR30411:SF0">
    <property type="entry name" value="CYS-TRNA(PRO)_CYS-TRNA(CYS) DEACYLASE YBAK"/>
    <property type="match status" value="1"/>
</dbReference>
<dbReference type="Pfam" id="PF04073">
    <property type="entry name" value="tRNA_edit"/>
    <property type="match status" value="1"/>
</dbReference>
<dbReference type="PANTHER" id="PTHR30411">
    <property type="entry name" value="CYTOPLASMIC PROTEIN"/>
    <property type="match status" value="1"/>
</dbReference>
<dbReference type="Gene3D" id="3.90.960.10">
    <property type="entry name" value="YbaK/aminoacyl-tRNA synthetase-associated domain"/>
    <property type="match status" value="1"/>
</dbReference>
<accession>A0A510Y0N9</accession>
<dbReference type="NCBIfam" id="TIGR00011">
    <property type="entry name" value="YbaK_EbsC"/>
    <property type="match status" value="1"/>
</dbReference>
<dbReference type="AlphaFoldDB" id="A0A510Y0N9"/>
<comment type="caution">
    <text evidence="6">The sequence shown here is derived from an EMBL/GenBank/DDBJ whole genome shotgun (WGS) entry which is preliminary data.</text>
</comment>
<dbReference type="GO" id="GO:0016829">
    <property type="term" value="F:lyase activity"/>
    <property type="evidence" value="ECO:0007669"/>
    <property type="project" value="UniProtKB-KW"/>
</dbReference>
<dbReference type="GO" id="GO:0006412">
    <property type="term" value="P:translation"/>
    <property type="evidence" value="ECO:0007669"/>
    <property type="project" value="UniProtKB-KW"/>
</dbReference>
<name>A0A510Y0N9_9GAMM</name>
<reference evidence="6 7" key="1">
    <citation type="submission" date="2019-07" db="EMBL/GenBank/DDBJ databases">
        <title>Whole genome shotgun sequence of Pseudoalteromonas espejiana NBRC 102222.</title>
        <authorList>
            <person name="Hosoyama A."/>
            <person name="Uohara A."/>
            <person name="Ohji S."/>
            <person name="Ichikawa N."/>
        </authorList>
    </citation>
    <scope>NUCLEOTIDE SEQUENCE [LARGE SCALE GENOMIC DNA]</scope>
    <source>
        <strain evidence="6 7">NBRC 102222</strain>
    </source>
</reference>
<evidence type="ECO:0000313" key="6">
    <source>
        <dbReference type="EMBL" id="GEK56895.1"/>
    </source>
</evidence>
<comment type="similarity">
    <text evidence="1 4">Belongs to the prolyl-tRNA editing family. YbaK/EbsC subfamily.</text>
</comment>